<dbReference type="InterPro" id="IPR013783">
    <property type="entry name" value="Ig-like_fold"/>
</dbReference>
<protein>
    <submittedName>
        <fullName evidence="1">VCBS domain-containing protein</fullName>
    </submittedName>
</protein>
<dbReference type="InterPro" id="IPR010221">
    <property type="entry name" value="VCBS_dom"/>
</dbReference>
<dbReference type="InterPro" id="IPR013320">
    <property type="entry name" value="ConA-like_dom_sf"/>
</dbReference>
<dbReference type="Gene3D" id="2.60.40.10">
    <property type="entry name" value="Immunoglobulins"/>
    <property type="match status" value="1"/>
</dbReference>
<dbReference type="AlphaFoldDB" id="A0AA41WZK0"/>
<keyword evidence="2" id="KW-1185">Reference proteome</keyword>
<gene>
    <name evidence="1" type="ORF">NLF92_10405</name>
</gene>
<dbReference type="Gene3D" id="2.60.40.2700">
    <property type="match status" value="1"/>
</dbReference>
<dbReference type="PROSITE" id="PS51257">
    <property type="entry name" value="PROKAR_LIPOPROTEIN"/>
    <property type="match status" value="1"/>
</dbReference>
<dbReference type="NCBIfam" id="TIGR01965">
    <property type="entry name" value="VCBS_repeat"/>
    <property type="match status" value="1"/>
</dbReference>
<name>A0AA41WZK0_9ALTE</name>
<dbReference type="SUPFAM" id="SSF49899">
    <property type="entry name" value="Concanavalin A-like lectins/glucanases"/>
    <property type="match status" value="1"/>
</dbReference>
<dbReference type="Proteomes" id="UP001165413">
    <property type="component" value="Unassembled WGS sequence"/>
</dbReference>
<evidence type="ECO:0000313" key="2">
    <source>
        <dbReference type="Proteomes" id="UP001165413"/>
    </source>
</evidence>
<accession>A0AA41WZK0</accession>
<reference evidence="1" key="1">
    <citation type="submission" date="2022-07" db="EMBL/GenBank/DDBJ databases">
        <title>Characterization of the Novel Bacterium Alteromonas immobilis LMIT006 and Alteromonas gregis LMIT007.</title>
        <authorList>
            <person name="Lin X."/>
        </authorList>
    </citation>
    <scope>NUCLEOTIDE SEQUENCE</scope>
    <source>
        <strain evidence="1">LMIT007</strain>
    </source>
</reference>
<proteinExistence type="predicted"/>
<organism evidence="1 2">
    <name type="scientific">Opacimonas viscosa</name>
    <dbReference type="NCBI Taxonomy" id="2961944"/>
    <lineage>
        <taxon>Bacteria</taxon>
        <taxon>Pseudomonadati</taxon>
        <taxon>Pseudomonadota</taxon>
        <taxon>Gammaproteobacteria</taxon>
        <taxon>Alteromonadales</taxon>
        <taxon>Alteromonadaceae</taxon>
        <taxon>Opacimonas</taxon>
    </lineage>
</organism>
<dbReference type="EMBL" id="JANATA010000019">
    <property type="protein sequence ID" value="MCP3429357.1"/>
    <property type="molecule type" value="Genomic_DNA"/>
</dbReference>
<evidence type="ECO:0000313" key="1">
    <source>
        <dbReference type="EMBL" id="MCP3429357.1"/>
    </source>
</evidence>
<dbReference type="RefSeq" id="WP_254101584.1">
    <property type="nucleotide sequence ID" value="NZ_JANATA010000019.1"/>
</dbReference>
<sequence>MKINQLFALGAVAVALSGCSSDETNTNAPGSVAISGTPVAGETLTATVSDADGVDTSNIAYQWLVNNVPLTAATSSTFTLTTAQRGNVMRVAVTYIDNAGNRESTTSGNTTAVLANIPGVVTLEGTTVEGETLTATVADDNGLPADVAITWAADGVTIPDATGSTYVLAAADVGKVVTAIATYTDGEGFAETAMSAATAVIAPLGTNTPAEFAALTTTVANNASTAVTGTATVTDVDDGEATFVAQTDTTTTYGTFSITEAGAWTYTLNTSDATVAALVDGNDSVSDSVTLTSADGTTATFDITVTGVTPAPTGNQAAVIRDLTGDDTGELRYSLPEALAAGRLEVTFTRTDDDLGSKDAFISLFNSGNNNAGNILDLRVRDDSYGVRSPSSIDTSAVSVVPGQLHTVIATWEYPNGNTSTGSFPVINLTIDGVAIPEYTVSGSDPVDGVTTISFRFGDNSGIQPAEANFTINEFSVYSDTAGTALVFADDFSGFAAGTELDAETNDASPYATNTEDAVVEAFDDGSGGLGNTGNKYARIVDTLDSDTGELRYVLPAAQAEGKVTFSYARTDDNVGSTDAFFSLFNESNSNSGNILDLRIRDDSYGVRSPSSIDLSAFTVTPGTVHTVEAAWSYPNGNTSEGSLPVVNLTIDGVAVAEYTVADTAPTGGVATVSFRIGSNGGTTPVDAQFWVDDLKIYADAAGTTLVFEDNFEAYAEDFDLNTGANTPYNERTSEAVVKVEE</sequence>
<comment type="caution">
    <text evidence="1">The sequence shown here is derived from an EMBL/GenBank/DDBJ whole genome shotgun (WGS) entry which is preliminary data.</text>
</comment>